<keyword evidence="3 5" id="KW-0125">Carotenoid biosynthesis</keyword>
<feature type="compositionally biased region" description="Low complexity" evidence="6">
    <location>
        <begin position="493"/>
        <end position="511"/>
    </location>
</feature>
<dbReference type="NCBIfam" id="TIGR02734">
    <property type="entry name" value="crtI_fam"/>
    <property type="match status" value="1"/>
</dbReference>
<dbReference type="Proteomes" id="UP000244523">
    <property type="component" value="Unassembled WGS sequence"/>
</dbReference>
<evidence type="ECO:0000259" key="7">
    <source>
        <dbReference type="Pfam" id="PF01593"/>
    </source>
</evidence>
<evidence type="ECO:0000256" key="5">
    <source>
        <dbReference type="RuleBase" id="RU362075"/>
    </source>
</evidence>
<comment type="caution">
    <text evidence="8">The sequence shown here is derived from an EMBL/GenBank/DDBJ whole genome shotgun (WGS) entry which is preliminary data.</text>
</comment>
<dbReference type="NCBIfam" id="NF045637">
    <property type="entry name" value="carotdesatCrtDProt"/>
    <property type="match status" value="1"/>
</dbReference>
<dbReference type="InterPro" id="IPR036188">
    <property type="entry name" value="FAD/NAD-bd_sf"/>
</dbReference>
<reference evidence="8 9" key="1">
    <citation type="submission" date="2018-04" db="EMBL/GenBank/DDBJ databases">
        <title>Genomic Encyclopedia of Archaeal and Bacterial Type Strains, Phase II (KMG-II): from individual species to whole genera.</title>
        <authorList>
            <person name="Goeker M."/>
        </authorList>
    </citation>
    <scope>NUCLEOTIDE SEQUENCE [LARGE SCALE GENOMIC DNA]</scope>
    <source>
        <strain evidence="8 9">DSM 29955</strain>
    </source>
</reference>
<dbReference type="InterPro" id="IPR014105">
    <property type="entry name" value="Carotenoid/retinoid_OxRdtase"/>
</dbReference>
<dbReference type="InterPro" id="IPR054841">
    <property type="entry name" value="carotdesatCrtD"/>
</dbReference>
<dbReference type="SUPFAM" id="SSF51905">
    <property type="entry name" value="FAD/NAD(P)-binding domain"/>
    <property type="match status" value="1"/>
</dbReference>
<comment type="pathway">
    <text evidence="1 5">Carotenoid biosynthesis.</text>
</comment>
<gene>
    <name evidence="8" type="ORF">C8N45_11553</name>
</gene>
<protein>
    <submittedName>
        <fullName evidence="8">1-hydroxycarotenoid 3,4-desaturase</fullName>
    </submittedName>
</protein>
<evidence type="ECO:0000313" key="8">
    <source>
        <dbReference type="EMBL" id="PUB11069.1"/>
    </source>
</evidence>
<evidence type="ECO:0000256" key="4">
    <source>
        <dbReference type="ARBA" id="ARBA00023002"/>
    </source>
</evidence>
<proteinExistence type="inferred from homology"/>
<name>A0A2T6K8N8_9RHOB</name>
<evidence type="ECO:0000256" key="3">
    <source>
        <dbReference type="ARBA" id="ARBA00022746"/>
    </source>
</evidence>
<dbReference type="OrthoDB" id="9774675at2"/>
<dbReference type="GO" id="GO:0016627">
    <property type="term" value="F:oxidoreductase activity, acting on the CH-CH group of donors"/>
    <property type="evidence" value="ECO:0007669"/>
    <property type="project" value="UniProtKB-ARBA"/>
</dbReference>
<keyword evidence="4 5" id="KW-0560">Oxidoreductase</keyword>
<sequence length="520" mass="55074">MGDQSPNVIIVGAGIGGLASALRLAHAGCAVTVLDMHDTPGGKMRTVPSEAGPVDAGPTVLTMRPVFEALFADVGEELGDHITLTPLETLARHYWDDGTRLDLSANLETSRDNVARAFGAKAAREFTNFSNRAKRLFDAFDSPMMQTQAPDQSAVTRQVMRNPKLIWDMAPHKSLAGLLKSSFGEPRLAQLFGRYATYVGGSPYASPAILALIWQAEAQGVWTVEGGMHRLAATIASRAKAHGAEIRSNIHVTRITRQNGKITGVQTIDRHYPADVVLFNGDPRALAKGLLGPVPQEAVGPASTEPRSLSAFVHAFAAIPQGAELAHHTVFFARDPQAEFGALARDEMPTDATLYLCAQDHGQVAPDAMQRFEIIMNGPPVPRDPQKEKPPCQTQIFNRFQDFGLSFSPTPGPEALTTPDGFNALFPASLGSLYGRSPHGLTAAFKRPTARTAVPGLYLCGGGTHPGAGVPMATLSARHAAAAIMSDHASTLTSRQTATRGGTSTGSAIAGPKRSLSSGL</sequence>
<feature type="region of interest" description="Disordered" evidence="6">
    <location>
        <begin position="490"/>
        <end position="520"/>
    </location>
</feature>
<dbReference type="Pfam" id="PF01593">
    <property type="entry name" value="Amino_oxidase"/>
    <property type="match status" value="2"/>
</dbReference>
<dbReference type="AlphaFoldDB" id="A0A2T6K8N8"/>
<evidence type="ECO:0000256" key="6">
    <source>
        <dbReference type="SAM" id="MobiDB-lite"/>
    </source>
</evidence>
<evidence type="ECO:0000256" key="1">
    <source>
        <dbReference type="ARBA" id="ARBA00004829"/>
    </source>
</evidence>
<comment type="similarity">
    <text evidence="2 5">Belongs to the carotenoid/retinoid oxidoreductase family.</text>
</comment>
<accession>A0A2T6K8N8</accession>
<dbReference type="EMBL" id="QBUD01000015">
    <property type="protein sequence ID" value="PUB11069.1"/>
    <property type="molecule type" value="Genomic_DNA"/>
</dbReference>
<dbReference type="PANTHER" id="PTHR43734">
    <property type="entry name" value="PHYTOENE DESATURASE"/>
    <property type="match status" value="1"/>
</dbReference>
<dbReference type="PANTHER" id="PTHR43734:SF7">
    <property type="entry name" value="4,4'-DIAPONEUROSPORENE OXYGENASE"/>
    <property type="match status" value="1"/>
</dbReference>
<dbReference type="GO" id="GO:0016117">
    <property type="term" value="P:carotenoid biosynthetic process"/>
    <property type="evidence" value="ECO:0007669"/>
    <property type="project" value="UniProtKB-KW"/>
</dbReference>
<dbReference type="InterPro" id="IPR002937">
    <property type="entry name" value="Amino_oxidase"/>
</dbReference>
<feature type="domain" description="Amine oxidase" evidence="7">
    <location>
        <begin position="444"/>
        <end position="485"/>
    </location>
</feature>
<feature type="domain" description="Amine oxidase" evidence="7">
    <location>
        <begin position="15"/>
        <end position="296"/>
    </location>
</feature>
<dbReference type="Gene3D" id="3.50.50.60">
    <property type="entry name" value="FAD/NAD(P)-binding domain"/>
    <property type="match status" value="2"/>
</dbReference>
<keyword evidence="9" id="KW-1185">Reference proteome</keyword>
<evidence type="ECO:0000313" key="9">
    <source>
        <dbReference type="Proteomes" id="UP000244523"/>
    </source>
</evidence>
<dbReference type="PROSITE" id="PS00982">
    <property type="entry name" value="PHYTOENE_DH"/>
    <property type="match status" value="1"/>
</dbReference>
<dbReference type="InterPro" id="IPR008150">
    <property type="entry name" value="Phytoene_DH_bac_CS"/>
</dbReference>
<evidence type="ECO:0000256" key="2">
    <source>
        <dbReference type="ARBA" id="ARBA00006046"/>
    </source>
</evidence>
<organism evidence="8 9">
    <name type="scientific">Yoonia sediminilitoris</name>
    <dbReference type="NCBI Taxonomy" id="1286148"/>
    <lineage>
        <taxon>Bacteria</taxon>
        <taxon>Pseudomonadati</taxon>
        <taxon>Pseudomonadota</taxon>
        <taxon>Alphaproteobacteria</taxon>
        <taxon>Rhodobacterales</taxon>
        <taxon>Paracoccaceae</taxon>
        <taxon>Yoonia</taxon>
    </lineage>
</organism>
<dbReference type="RefSeq" id="WP_108388194.1">
    <property type="nucleotide sequence ID" value="NZ_QBUD01000015.1"/>
</dbReference>